<dbReference type="Pfam" id="PF00990">
    <property type="entry name" value="GGDEF"/>
    <property type="match status" value="1"/>
</dbReference>
<feature type="domain" description="GGDEF" evidence="2">
    <location>
        <begin position="32"/>
        <end position="164"/>
    </location>
</feature>
<accession>A0A923I6F8</accession>
<dbReference type="SMART" id="SM00052">
    <property type="entry name" value="EAL"/>
    <property type="match status" value="1"/>
</dbReference>
<organism evidence="3 4">
    <name type="scientific">Undibacterium rugosum</name>
    <dbReference type="NCBI Taxonomy" id="2762291"/>
    <lineage>
        <taxon>Bacteria</taxon>
        <taxon>Pseudomonadati</taxon>
        <taxon>Pseudomonadota</taxon>
        <taxon>Betaproteobacteria</taxon>
        <taxon>Burkholderiales</taxon>
        <taxon>Oxalobacteraceae</taxon>
        <taxon>Undibacterium</taxon>
    </lineage>
</organism>
<dbReference type="Proteomes" id="UP000612361">
    <property type="component" value="Unassembled WGS sequence"/>
</dbReference>
<dbReference type="RefSeq" id="WP_186882010.1">
    <property type="nucleotide sequence ID" value="NZ_JACOGG010000015.1"/>
</dbReference>
<dbReference type="Gene3D" id="3.30.70.270">
    <property type="match status" value="1"/>
</dbReference>
<dbReference type="InterPro" id="IPR000160">
    <property type="entry name" value="GGDEF_dom"/>
</dbReference>
<keyword evidence="4" id="KW-1185">Reference proteome</keyword>
<dbReference type="InterPro" id="IPR035919">
    <property type="entry name" value="EAL_sf"/>
</dbReference>
<dbReference type="InterPro" id="IPR001633">
    <property type="entry name" value="EAL_dom"/>
</dbReference>
<evidence type="ECO:0000313" key="4">
    <source>
        <dbReference type="Proteomes" id="UP000612361"/>
    </source>
</evidence>
<dbReference type="InterPro" id="IPR043128">
    <property type="entry name" value="Rev_trsase/Diguanyl_cyclase"/>
</dbReference>
<evidence type="ECO:0000313" key="3">
    <source>
        <dbReference type="EMBL" id="MBC3936461.1"/>
    </source>
</evidence>
<dbReference type="Gene3D" id="3.20.20.450">
    <property type="entry name" value="EAL domain"/>
    <property type="match status" value="1"/>
</dbReference>
<dbReference type="PANTHER" id="PTHR33121">
    <property type="entry name" value="CYCLIC DI-GMP PHOSPHODIESTERASE PDEF"/>
    <property type="match status" value="1"/>
</dbReference>
<comment type="caution">
    <text evidence="3">The sequence shown here is derived from an EMBL/GenBank/DDBJ whole genome shotgun (WGS) entry which is preliminary data.</text>
</comment>
<dbReference type="PANTHER" id="PTHR33121:SF70">
    <property type="entry name" value="SIGNALING PROTEIN YKOW"/>
    <property type="match status" value="1"/>
</dbReference>
<sequence length="433" mass="48076">MNLTKAGARHLSSCAEFSIQLQQEISACGAGNTLAVLILQLQRSDRIAALISTSYAQEVQSRLWQRIQPGLRPQDSAVFVGDNECWFMLPGLAAQELALLAVHRLLGVLDTPLTLDSHSIHFYPSIGVALAPMEGMNAASMLRMADQAQKGALLEHQRYALAERDVKNSLMPDNLPKLIADVIDANELRVVYQPKVDIRSNRVVSVEALVRWPSDHPQFVPVNVLIDTVERCGLVEALTLQVLSAVLRETSGWKMAGLDVTVWVNLSARLLSQPDLPRTLAHKMEVWFAEPGSIGLEITESALIRDLDKTVEVLSELKRLGFPLAIDDFGTGYSSFAYLRRFPIDELKIDRVFVDNMTESLQDKQIVQSIIDLAHNFGLPVVAEGVERLETLQALIAMECEQIQGYYFAKPMPAQELLIWCADFHRKAEASPG</sequence>
<dbReference type="InterPro" id="IPR050706">
    <property type="entry name" value="Cyclic-di-GMP_PDE-like"/>
</dbReference>
<dbReference type="SUPFAM" id="SSF55073">
    <property type="entry name" value="Nucleotide cyclase"/>
    <property type="match status" value="1"/>
</dbReference>
<proteinExistence type="predicted"/>
<dbReference type="AlphaFoldDB" id="A0A923I6F8"/>
<reference evidence="3" key="1">
    <citation type="submission" date="2020-08" db="EMBL/GenBank/DDBJ databases">
        <title>Novel species isolated from subtropical streams in China.</title>
        <authorList>
            <person name="Lu H."/>
        </authorList>
    </citation>
    <scope>NUCLEOTIDE SEQUENCE</scope>
    <source>
        <strain evidence="3">CY7W</strain>
    </source>
</reference>
<evidence type="ECO:0000259" key="1">
    <source>
        <dbReference type="PROSITE" id="PS50883"/>
    </source>
</evidence>
<dbReference type="Pfam" id="PF00563">
    <property type="entry name" value="EAL"/>
    <property type="match status" value="1"/>
</dbReference>
<gene>
    <name evidence="3" type="ORF">H8K47_13910</name>
</gene>
<dbReference type="InterPro" id="IPR029787">
    <property type="entry name" value="Nucleotide_cyclase"/>
</dbReference>
<dbReference type="GO" id="GO:0071111">
    <property type="term" value="F:cyclic-guanylate-specific phosphodiesterase activity"/>
    <property type="evidence" value="ECO:0007669"/>
    <property type="project" value="InterPro"/>
</dbReference>
<dbReference type="CDD" id="cd01948">
    <property type="entry name" value="EAL"/>
    <property type="match status" value="1"/>
</dbReference>
<dbReference type="PROSITE" id="PS50883">
    <property type="entry name" value="EAL"/>
    <property type="match status" value="1"/>
</dbReference>
<dbReference type="PROSITE" id="PS50887">
    <property type="entry name" value="GGDEF"/>
    <property type="match status" value="1"/>
</dbReference>
<dbReference type="SUPFAM" id="SSF141868">
    <property type="entry name" value="EAL domain-like"/>
    <property type="match status" value="1"/>
</dbReference>
<protein>
    <submittedName>
        <fullName evidence="3">EAL domain-containing protein</fullName>
    </submittedName>
</protein>
<feature type="domain" description="EAL" evidence="1">
    <location>
        <begin position="172"/>
        <end position="425"/>
    </location>
</feature>
<name>A0A923I6F8_9BURK</name>
<dbReference type="EMBL" id="JACOGG010000015">
    <property type="protein sequence ID" value="MBC3936461.1"/>
    <property type="molecule type" value="Genomic_DNA"/>
</dbReference>
<evidence type="ECO:0000259" key="2">
    <source>
        <dbReference type="PROSITE" id="PS50887"/>
    </source>
</evidence>